<organism evidence="1 2">
    <name type="scientific">Stegodyphus mimosarum</name>
    <name type="common">African social velvet spider</name>
    <dbReference type="NCBI Taxonomy" id="407821"/>
    <lineage>
        <taxon>Eukaryota</taxon>
        <taxon>Metazoa</taxon>
        <taxon>Ecdysozoa</taxon>
        <taxon>Arthropoda</taxon>
        <taxon>Chelicerata</taxon>
        <taxon>Arachnida</taxon>
        <taxon>Araneae</taxon>
        <taxon>Araneomorphae</taxon>
        <taxon>Entelegynae</taxon>
        <taxon>Eresoidea</taxon>
        <taxon>Eresidae</taxon>
        <taxon>Stegodyphus</taxon>
    </lineage>
</organism>
<reference evidence="1 2" key="1">
    <citation type="submission" date="2013-11" db="EMBL/GenBank/DDBJ databases">
        <title>Genome sequencing of Stegodyphus mimosarum.</title>
        <authorList>
            <person name="Bechsgaard J."/>
        </authorList>
    </citation>
    <scope>NUCLEOTIDE SEQUENCE [LARGE SCALE GENOMIC DNA]</scope>
</reference>
<dbReference type="EMBL" id="KK113364">
    <property type="protein sequence ID" value="KFM59982.1"/>
    <property type="molecule type" value="Genomic_DNA"/>
</dbReference>
<keyword evidence="2" id="KW-1185">Reference proteome</keyword>
<gene>
    <name evidence="1" type="ORF">X975_07099</name>
</gene>
<protein>
    <submittedName>
        <fullName evidence="1">Uncharacterized protein</fullName>
    </submittedName>
</protein>
<sequence>MSSKFASVTSTMIHKHLNLYLFTLHEDTCFIALPFSSRYKF</sequence>
<name>A0A087T4E3_STEMI</name>
<dbReference type="AlphaFoldDB" id="A0A087T4E3"/>
<dbReference type="Proteomes" id="UP000054359">
    <property type="component" value="Unassembled WGS sequence"/>
</dbReference>
<evidence type="ECO:0000313" key="1">
    <source>
        <dbReference type="EMBL" id="KFM59982.1"/>
    </source>
</evidence>
<evidence type="ECO:0000313" key="2">
    <source>
        <dbReference type="Proteomes" id="UP000054359"/>
    </source>
</evidence>
<feature type="non-terminal residue" evidence="1">
    <location>
        <position position="41"/>
    </location>
</feature>
<proteinExistence type="predicted"/>
<accession>A0A087T4E3</accession>